<dbReference type="SUPFAM" id="SSF53850">
    <property type="entry name" value="Periplasmic binding protein-like II"/>
    <property type="match status" value="1"/>
</dbReference>
<keyword evidence="3" id="KW-0472">Membrane</keyword>
<keyword evidence="5" id="KW-0449">Lipoprotein</keyword>
<dbReference type="Gene3D" id="3.40.190.10">
    <property type="entry name" value="Periplasmic binding protein-like II"/>
    <property type="match status" value="2"/>
</dbReference>
<evidence type="ECO:0000256" key="2">
    <source>
        <dbReference type="ARBA" id="ARBA00022729"/>
    </source>
</evidence>
<accession>A0A414PNC9</accession>
<dbReference type="Pfam" id="PF01547">
    <property type="entry name" value="SBP_bac_1"/>
    <property type="match status" value="1"/>
</dbReference>
<name>A0A414PNC9_FUSMR</name>
<evidence type="ECO:0000256" key="4">
    <source>
        <dbReference type="ARBA" id="ARBA00023139"/>
    </source>
</evidence>
<dbReference type="Proteomes" id="UP000284676">
    <property type="component" value="Unassembled WGS sequence"/>
</dbReference>
<dbReference type="EMBL" id="QRHL01000034">
    <property type="protein sequence ID" value="RHF69956.1"/>
    <property type="molecule type" value="Genomic_DNA"/>
</dbReference>
<evidence type="ECO:0000256" key="1">
    <source>
        <dbReference type="ARBA" id="ARBA00022475"/>
    </source>
</evidence>
<evidence type="ECO:0000256" key="5">
    <source>
        <dbReference type="ARBA" id="ARBA00023288"/>
    </source>
</evidence>
<keyword evidence="2" id="KW-0732">Signal</keyword>
<protein>
    <submittedName>
        <fullName evidence="6">Carbohydrate ABC transporter substrate-binding protein</fullName>
    </submittedName>
</protein>
<dbReference type="AlphaFoldDB" id="A0A414PNC9"/>
<proteinExistence type="predicted"/>
<keyword evidence="1" id="KW-1003">Cell membrane</keyword>
<reference evidence="6 7" key="1">
    <citation type="submission" date="2018-08" db="EMBL/GenBank/DDBJ databases">
        <title>A genome reference for cultivated species of the human gut microbiota.</title>
        <authorList>
            <person name="Zou Y."/>
            <person name="Xue W."/>
            <person name="Luo G."/>
        </authorList>
    </citation>
    <scope>NUCLEOTIDE SEQUENCE [LARGE SCALE GENOMIC DNA]</scope>
    <source>
        <strain evidence="6 7">AM25-1</strain>
    </source>
</reference>
<dbReference type="PANTHER" id="PTHR43649">
    <property type="entry name" value="ARABINOSE-BINDING PROTEIN-RELATED"/>
    <property type="match status" value="1"/>
</dbReference>
<sequence length="427" mass="48673">MNNVLKKIGIAACGVLLVAGCGKDGEKVSGGNEKVELSFVTYSGTGEDFMMKLNSISDAYNKVNPNVTIKMEKVPATEYDNTMKIRNSAQKLPDIFPVRVITLENYKNILTPLNDLEATKLNKFAKDYAIDGNIYGLPMYGFNEFVYYRKSIFNELGLEVPTTWEDFNSVTQKLKASGEYIPMALGGKDSWVTYPFNEFFPFLVSGGNDVWSKMAAEDEPFSPGKPFYTAYSMLNEFYKTKPFGDDPLGYGWDQEKNMFVSKKAAMLAAGQWFYMDLAKDLSKEDLEDIGVFVIPTRKTKDENFRYLVTAEVFLAIPKYSKHQEEAKEFINWLFTSDYYKEFIKYMQVLPTVDGVEISGDIFSEAVNSIPNPEPVLQKGGNDAYRQISNFISFDVKRMGQEMLQGVDFEKYMAEYNQKWKEARKNIN</sequence>
<dbReference type="RefSeq" id="WP_117708680.1">
    <property type="nucleotide sequence ID" value="NZ_QRHL01000034.1"/>
</dbReference>
<comment type="caution">
    <text evidence="6">The sequence shown here is derived from an EMBL/GenBank/DDBJ whole genome shotgun (WGS) entry which is preliminary data.</text>
</comment>
<dbReference type="PROSITE" id="PS51257">
    <property type="entry name" value="PROKAR_LIPOPROTEIN"/>
    <property type="match status" value="1"/>
</dbReference>
<evidence type="ECO:0000313" key="7">
    <source>
        <dbReference type="Proteomes" id="UP000284676"/>
    </source>
</evidence>
<dbReference type="InterPro" id="IPR050490">
    <property type="entry name" value="Bact_solute-bd_prot1"/>
</dbReference>
<organism evidence="6 7">
    <name type="scientific">Fusobacterium mortiferum</name>
    <dbReference type="NCBI Taxonomy" id="850"/>
    <lineage>
        <taxon>Bacteria</taxon>
        <taxon>Fusobacteriati</taxon>
        <taxon>Fusobacteriota</taxon>
        <taxon>Fusobacteriia</taxon>
        <taxon>Fusobacteriales</taxon>
        <taxon>Fusobacteriaceae</taxon>
        <taxon>Fusobacterium</taxon>
    </lineage>
</organism>
<gene>
    <name evidence="6" type="ORF">DW663_11815</name>
</gene>
<dbReference type="PANTHER" id="PTHR43649:SF33">
    <property type="entry name" value="POLYGALACTURONAN_RHAMNOGALACTURONAN-BINDING PROTEIN YTCQ"/>
    <property type="match status" value="1"/>
</dbReference>
<evidence type="ECO:0000256" key="3">
    <source>
        <dbReference type="ARBA" id="ARBA00023136"/>
    </source>
</evidence>
<dbReference type="InterPro" id="IPR006059">
    <property type="entry name" value="SBP"/>
</dbReference>
<keyword evidence="4" id="KW-0564">Palmitate</keyword>
<evidence type="ECO:0000313" key="6">
    <source>
        <dbReference type="EMBL" id="RHF69956.1"/>
    </source>
</evidence>